<feature type="chain" id="PRO_5036273674" evidence="1">
    <location>
        <begin position="20"/>
        <end position="132"/>
    </location>
</feature>
<gene>
    <name evidence="2" type="ORF">OVA965_LOCUS19569</name>
    <name evidence="3" type="ORF">TMI583_LOCUS19647</name>
</gene>
<dbReference type="Proteomes" id="UP000677228">
    <property type="component" value="Unassembled WGS sequence"/>
</dbReference>
<evidence type="ECO:0000313" key="2">
    <source>
        <dbReference type="EMBL" id="CAF1106883.1"/>
    </source>
</evidence>
<dbReference type="PANTHER" id="PTHR38013">
    <property type="entry name" value="GLYCOPROTEIN/POLYSACCHARIDE METABOLISM"/>
    <property type="match status" value="1"/>
</dbReference>
<dbReference type="EMBL" id="CAJOBA010011529">
    <property type="protein sequence ID" value="CAF3871050.1"/>
    <property type="molecule type" value="Genomic_DNA"/>
</dbReference>
<keyword evidence="1" id="KW-0732">Signal</keyword>
<dbReference type="AlphaFoldDB" id="A0A8S2L4T1"/>
<dbReference type="Proteomes" id="UP000682733">
    <property type="component" value="Unassembled WGS sequence"/>
</dbReference>
<comment type="caution">
    <text evidence="3">The sequence shown here is derived from an EMBL/GenBank/DDBJ whole genome shotgun (WGS) entry which is preliminary data.</text>
</comment>
<dbReference type="PANTHER" id="PTHR38013:SF1">
    <property type="entry name" value="GLYCOPROTEIN_POLYSACCHARIDE METABOLISM"/>
    <property type="match status" value="1"/>
</dbReference>
<feature type="signal peptide" evidence="1">
    <location>
        <begin position="1"/>
        <end position="19"/>
    </location>
</feature>
<evidence type="ECO:0000313" key="3">
    <source>
        <dbReference type="EMBL" id="CAF3871050.1"/>
    </source>
</evidence>
<dbReference type="Pfam" id="PF09619">
    <property type="entry name" value="YscW"/>
    <property type="match status" value="1"/>
</dbReference>
<protein>
    <submittedName>
        <fullName evidence="3">Uncharacterized protein</fullName>
    </submittedName>
</protein>
<proteinExistence type="predicted"/>
<evidence type="ECO:0000256" key="1">
    <source>
        <dbReference type="SAM" id="SignalP"/>
    </source>
</evidence>
<dbReference type="InterPro" id="IPR039366">
    <property type="entry name" value="Pilotin"/>
</dbReference>
<name>A0A8S2L4T1_9BILA</name>
<sequence>MSSDLTGLLLLLFSLTALSSLTLDTVLRGQVIYNGEVSIPSDALLVLELRDTTVQDSAGITIARLEQIVTEFPIKFELQYPSSKIEARDRYSMSVRIESKTGHLYFINEQLITVKPIGNERTETIDIPVIKA</sequence>
<reference evidence="3" key="1">
    <citation type="submission" date="2021-02" db="EMBL/GenBank/DDBJ databases">
        <authorList>
            <person name="Nowell W R."/>
        </authorList>
    </citation>
    <scope>NUCLEOTIDE SEQUENCE</scope>
</reference>
<dbReference type="EMBL" id="CAJNOK010010119">
    <property type="protein sequence ID" value="CAF1106883.1"/>
    <property type="molecule type" value="Genomic_DNA"/>
</dbReference>
<organism evidence="3 4">
    <name type="scientific">Didymodactylos carnosus</name>
    <dbReference type="NCBI Taxonomy" id="1234261"/>
    <lineage>
        <taxon>Eukaryota</taxon>
        <taxon>Metazoa</taxon>
        <taxon>Spiralia</taxon>
        <taxon>Gnathifera</taxon>
        <taxon>Rotifera</taxon>
        <taxon>Eurotatoria</taxon>
        <taxon>Bdelloidea</taxon>
        <taxon>Philodinida</taxon>
        <taxon>Philodinidae</taxon>
        <taxon>Didymodactylos</taxon>
    </lineage>
</organism>
<dbReference type="InterPro" id="IPR053196">
    <property type="entry name" value="Lipoprotein_YbaY-like"/>
</dbReference>
<evidence type="ECO:0000313" key="4">
    <source>
        <dbReference type="Proteomes" id="UP000682733"/>
    </source>
</evidence>
<accession>A0A8S2L4T1</accession>